<reference evidence="5" key="3">
    <citation type="submission" date="2015-04" db="UniProtKB">
        <authorList>
            <consortium name="EnsemblPlants"/>
        </authorList>
    </citation>
    <scope>IDENTIFICATION</scope>
    <source>
        <strain evidence="5">cv. Jemalong A17</strain>
    </source>
</reference>
<dbReference type="HOGENOM" id="CLU_181053_1_2_1"/>
<evidence type="ECO:0000313" key="6">
    <source>
        <dbReference type="Proteomes" id="UP000002051"/>
    </source>
</evidence>
<dbReference type="InterPro" id="IPR009810">
    <property type="entry name" value="Nodulin_late_dom"/>
</dbReference>
<name>G7L318_MEDTR</name>
<reference evidence="4" key="5">
    <citation type="journal article" date="2018" name="Nat. Plants">
        <title>Whole-genome landscape of Medicago truncatula symbiotic genes.</title>
        <authorList>
            <person name="Pecrix Y."/>
            <person name="Gamas P."/>
            <person name="Carrere S."/>
        </authorList>
    </citation>
    <scope>NUCLEOTIDE SEQUENCE</scope>
    <source>
        <tissue evidence="4">Leaves</tissue>
    </source>
</reference>
<gene>
    <name evidence="3" type="ordered locus">MTR_7g011480</name>
    <name evidence="4" type="ORF">MtrunA17_Chr7g0217891</name>
</gene>
<dbReference type="EMBL" id="PSQE01000007">
    <property type="protein sequence ID" value="RHN44299.1"/>
    <property type="molecule type" value="Genomic_DNA"/>
</dbReference>
<reference evidence="7" key="4">
    <citation type="journal article" date="2018" name="Nat. Plants">
        <title>Whole-genome landscape of Medicago truncatula symbiotic genes.</title>
        <authorList>
            <person name="Pecrix Y."/>
            <person name="Staton S.E."/>
            <person name="Sallet E."/>
            <person name="Lelandais-Briere C."/>
            <person name="Moreau S."/>
            <person name="Carrere S."/>
            <person name="Blein T."/>
            <person name="Jardinaud M.F."/>
            <person name="Latrasse D."/>
            <person name="Zouine M."/>
            <person name="Zahm M."/>
            <person name="Kreplak J."/>
            <person name="Mayjonade B."/>
            <person name="Satge C."/>
            <person name="Perez M."/>
            <person name="Cauet S."/>
            <person name="Marande W."/>
            <person name="Chantry-Darmon C."/>
            <person name="Lopez-Roques C."/>
            <person name="Bouchez O."/>
            <person name="Berard A."/>
            <person name="Debelle F."/>
            <person name="Munos S."/>
            <person name="Bendahmane A."/>
            <person name="Berges H."/>
            <person name="Niebel A."/>
            <person name="Buitink J."/>
            <person name="Frugier F."/>
            <person name="Benhamed M."/>
            <person name="Crespi M."/>
            <person name="Gouzy J."/>
            <person name="Gamas P."/>
        </authorList>
    </citation>
    <scope>NUCLEOTIDE SEQUENCE [LARGE SCALE GENOMIC DNA]</scope>
    <source>
        <strain evidence="7">cv. Jemalong A17</strain>
    </source>
</reference>
<reference evidence="3 6" key="2">
    <citation type="journal article" date="2014" name="BMC Genomics">
        <title>An improved genome release (version Mt4.0) for the model legume Medicago truncatula.</title>
        <authorList>
            <person name="Tang H."/>
            <person name="Krishnakumar V."/>
            <person name="Bidwell S."/>
            <person name="Rosen B."/>
            <person name="Chan A."/>
            <person name="Zhou S."/>
            <person name="Gentzbittel L."/>
            <person name="Childs K.L."/>
            <person name="Yandell M."/>
            <person name="Gundlach H."/>
            <person name="Mayer K.F."/>
            <person name="Schwartz D.C."/>
            <person name="Town C.D."/>
        </authorList>
    </citation>
    <scope>GENOME REANNOTATION</scope>
    <source>
        <strain evidence="5 6">cv. Jemalong A17</strain>
    </source>
</reference>
<evidence type="ECO:0000313" key="5">
    <source>
        <dbReference type="EnsemblPlants" id="AES77508"/>
    </source>
</evidence>
<dbReference type="PaxDb" id="3880-AES77508"/>
<organism evidence="3 6">
    <name type="scientific">Medicago truncatula</name>
    <name type="common">Barrel medic</name>
    <name type="synonym">Medicago tribuloides</name>
    <dbReference type="NCBI Taxonomy" id="3880"/>
    <lineage>
        <taxon>Eukaryota</taxon>
        <taxon>Viridiplantae</taxon>
        <taxon>Streptophyta</taxon>
        <taxon>Embryophyta</taxon>
        <taxon>Tracheophyta</taxon>
        <taxon>Spermatophyta</taxon>
        <taxon>Magnoliopsida</taxon>
        <taxon>eudicotyledons</taxon>
        <taxon>Gunneridae</taxon>
        <taxon>Pentapetalae</taxon>
        <taxon>rosids</taxon>
        <taxon>fabids</taxon>
        <taxon>Fabales</taxon>
        <taxon>Fabaceae</taxon>
        <taxon>Papilionoideae</taxon>
        <taxon>50 kb inversion clade</taxon>
        <taxon>NPAAA clade</taxon>
        <taxon>Hologalegina</taxon>
        <taxon>IRL clade</taxon>
        <taxon>Trifolieae</taxon>
        <taxon>Medicago</taxon>
    </lineage>
</organism>
<dbReference type="EnsemblPlants" id="AES77508">
    <property type="protein sequence ID" value="AES77508"/>
    <property type="gene ID" value="MTR_7g011480"/>
</dbReference>
<protein>
    <submittedName>
        <fullName evidence="4">Putative Late nodulin</fullName>
    </submittedName>
    <submittedName>
        <fullName evidence="3">Ripening related protein family</fullName>
    </submittedName>
</protein>
<feature type="domain" description="Late nodulin" evidence="2">
    <location>
        <begin position="1"/>
        <end position="53"/>
    </location>
</feature>
<feature type="chain" id="PRO_5014573989" evidence="1">
    <location>
        <begin position="27"/>
        <end position="61"/>
    </location>
</feature>
<dbReference type="EMBL" id="CM001223">
    <property type="protein sequence ID" value="AES77508.1"/>
    <property type="molecule type" value="Genomic_DNA"/>
</dbReference>
<dbReference type="Pfam" id="PF07127">
    <property type="entry name" value="Nodulin_late"/>
    <property type="match status" value="1"/>
</dbReference>
<keyword evidence="6" id="KW-1185">Reference proteome</keyword>
<keyword evidence="1" id="KW-0732">Signal</keyword>
<reference evidence="3 6" key="1">
    <citation type="journal article" date="2011" name="Nature">
        <title>The Medicago genome provides insight into the evolution of rhizobial symbioses.</title>
        <authorList>
            <person name="Young N.D."/>
            <person name="Debelle F."/>
            <person name="Oldroyd G.E."/>
            <person name="Geurts R."/>
            <person name="Cannon S.B."/>
            <person name="Udvardi M.K."/>
            <person name="Benedito V.A."/>
            <person name="Mayer K.F."/>
            <person name="Gouzy J."/>
            <person name="Schoof H."/>
            <person name="Van de Peer Y."/>
            <person name="Proost S."/>
            <person name="Cook D.R."/>
            <person name="Meyers B.C."/>
            <person name="Spannagl M."/>
            <person name="Cheung F."/>
            <person name="De Mita S."/>
            <person name="Krishnakumar V."/>
            <person name="Gundlach H."/>
            <person name="Zhou S."/>
            <person name="Mudge J."/>
            <person name="Bharti A.K."/>
            <person name="Murray J.D."/>
            <person name="Naoumkina M.A."/>
            <person name="Rosen B."/>
            <person name="Silverstein K.A."/>
            <person name="Tang H."/>
            <person name="Rombauts S."/>
            <person name="Zhao P.X."/>
            <person name="Zhou P."/>
            <person name="Barbe V."/>
            <person name="Bardou P."/>
            <person name="Bechner M."/>
            <person name="Bellec A."/>
            <person name="Berger A."/>
            <person name="Berges H."/>
            <person name="Bidwell S."/>
            <person name="Bisseling T."/>
            <person name="Choisne N."/>
            <person name="Couloux A."/>
            <person name="Denny R."/>
            <person name="Deshpande S."/>
            <person name="Dai X."/>
            <person name="Doyle J.J."/>
            <person name="Dudez A.M."/>
            <person name="Farmer A.D."/>
            <person name="Fouteau S."/>
            <person name="Franken C."/>
            <person name="Gibelin C."/>
            <person name="Gish J."/>
            <person name="Goldstein S."/>
            <person name="Gonzalez A.J."/>
            <person name="Green P.J."/>
            <person name="Hallab A."/>
            <person name="Hartog M."/>
            <person name="Hua A."/>
            <person name="Humphray S.J."/>
            <person name="Jeong D.H."/>
            <person name="Jing Y."/>
            <person name="Jocker A."/>
            <person name="Kenton S.M."/>
            <person name="Kim D.J."/>
            <person name="Klee K."/>
            <person name="Lai H."/>
            <person name="Lang C."/>
            <person name="Lin S."/>
            <person name="Macmil S.L."/>
            <person name="Magdelenat G."/>
            <person name="Matthews L."/>
            <person name="McCorrison J."/>
            <person name="Monaghan E.L."/>
            <person name="Mun J.H."/>
            <person name="Najar F.Z."/>
            <person name="Nicholson C."/>
            <person name="Noirot C."/>
            <person name="O'Bleness M."/>
            <person name="Paule C.R."/>
            <person name="Poulain J."/>
            <person name="Prion F."/>
            <person name="Qin B."/>
            <person name="Qu C."/>
            <person name="Retzel E.F."/>
            <person name="Riddle C."/>
            <person name="Sallet E."/>
            <person name="Samain S."/>
            <person name="Samson N."/>
            <person name="Sanders I."/>
            <person name="Saurat O."/>
            <person name="Scarpelli C."/>
            <person name="Schiex T."/>
            <person name="Segurens B."/>
            <person name="Severin A.J."/>
            <person name="Sherrier D.J."/>
            <person name="Shi R."/>
            <person name="Sims S."/>
            <person name="Singer S.R."/>
            <person name="Sinharoy S."/>
            <person name="Sterck L."/>
            <person name="Viollet A."/>
            <person name="Wang B.B."/>
            <person name="Wang K."/>
            <person name="Wang M."/>
            <person name="Wang X."/>
            <person name="Warfsmann J."/>
            <person name="Weissenbach J."/>
            <person name="White D.D."/>
            <person name="White J.D."/>
            <person name="Wiley G.B."/>
            <person name="Wincker P."/>
            <person name="Xing Y."/>
            <person name="Yang L."/>
            <person name="Yao Z."/>
            <person name="Ying F."/>
            <person name="Zhai J."/>
            <person name="Zhou L."/>
            <person name="Zuber A."/>
            <person name="Denarie J."/>
            <person name="Dixon R.A."/>
            <person name="May G.D."/>
            <person name="Schwartz D.C."/>
            <person name="Rogers J."/>
            <person name="Quetier F."/>
            <person name="Town C.D."/>
            <person name="Roe B.A."/>
        </authorList>
    </citation>
    <scope>NUCLEOTIDE SEQUENCE [LARGE SCALE GENOMIC DNA]</scope>
    <source>
        <strain evidence="3">A17</strain>
        <strain evidence="5 6">cv. Jemalong A17</strain>
    </source>
</reference>
<dbReference type="GO" id="GO:0046872">
    <property type="term" value="F:metal ion binding"/>
    <property type="evidence" value="ECO:0007669"/>
    <property type="project" value="InterPro"/>
</dbReference>
<sequence length="61" mass="7366">MPKSLKFVYTMILFIFLFLITKNVDALHDCEYDDDCPKSTSKRTYRCINKKCRSYFTRVEK</sequence>
<dbReference type="Proteomes" id="UP000002051">
    <property type="component" value="Unassembled WGS sequence"/>
</dbReference>
<proteinExistence type="predicted"/>
<dbReference type="Gramene" id="rna38401">
    <property type="protein sequence ID" value="RHN44299.1"/>
    <property type="gene ID" value="gene38401"/>
</dbReference>
<evidence type="ECO:0000313" key="3">
    <source>
        <dbReference type="EMBL" id="AES77508.1"/>
    </source>
</evidence>
<evidence type="ECO:0000256" key="1">
    <source>
        <dbReference type="SAM" id="SignalP"/>
    </source>
</evidence>
<evidence type="ECO:0000313" key="4">
    <source>
        <dbReference type="EMBL" id="RHN44299.1"/>
    </source>
</evidence>
<feature type="signal peptide" evidence="1">
    <location>
        <begin position="1"/>
        <end position="26"/>
    </location>
</feature>
<accession>G7L318</accession>
<evidence type="ECO:0000313" key="7">
    <source>
        <dbReference type="Proteomes" id="UP000265566"/>
    </source>
</evidence>
<dbReference type="AlphaFoldDB" id="G7L318"/>
<dbReference type="Proteomes" id="UP000265566">
    <property type="component" value="Chromosome 7"/>
</dbReference>
<evidence type="ECO:0000259" key="2">
    <source>
        <dbReference type="Pfam" id="PF07127"/>
    </source>
</evidence>